<keyword evidence="3" id="KW-1185">Reference proteome</keyword>
<name>A0ABU1WL92_9BURK</name>
<feature type="signal peptide" evidence="1">
    <location>
        <begin position="1"/>
        <end position="34"/>
    </location>
</feature>
<evidence type="ECO:0000313" key="2">
    <source>
        <dbReference type="EMBL" id="MDR7150008.1"/>
    </source>
</evidence>
<dbReference type="EMBL" id="JAVDWU010000003">
    <property type="protein sequence ID" value="MDR7150008.1"/>
    <property type="molecule type" value="Genomic_DNA"/>
</dbReference>
<protein>
    <submittedName>
        <fullName evidence="2">Uncharacterized protein</fullName>
    </submittedName>
</protein>
<gene>
    <name evidence="2" type="ORF">J2W49_001963</name>
</gene>
<dbReference type="Proteomes" id="UP001265700">
    <property type="component" value="Unassembled WGS sequence"/>
</dbReference>
<reference evidence="2 3" key="1">
    <citation type="submission" date="2023-07" db="EMBL/GenBank/DDBJ databases">
        <title>Sorghum-associated microbial communities from plants grown in Nebraska, USA.</title>
        <authorList>
            <person name="Schachtman D."/>
        </authorList>
    </citation>
    <scope>NUCLEOTIDE SEQUENCE [LARGE SCALE GENOMIC DNA]</scope>
    <source>
        <strain evidence="2 3">4249</strain>
    </source>
</reference>
<proteinExistence type="predicted"/>
<sequence length="222" mass="22675">MSAPKTSPTSRSRRHLVQVCVALCCLGEWAAAHAWSLTVTGGSRRLYLHVGNGALAGSSGRLDGAVGSSGPVNLVQVAVPVAALGNGVDQAMTSNSTENISRYGDGYNTCPDPARQVMVGAGYRRNGSAPASATLSVSSPADLINASGDTIPISEIRWTVSAPGSGNPNVIPAGTFSAGSQTLATVPGNTYIENCHSFFYANSAIRAAGTYNARATYTLTAP</sequence>
<dbReference type="RefSeq" id="WP_310315001.1">
    <property type="nucleotide sequence ID" value="NZ_JAVDWU010000003.1"/>
</dbReference>
<feature type="chain" id="PRO_5045920471" evidence="1">
    <location>
        <begin position="35"/>
        <end position="222"/>
    </location>
</feature>
<keyword evidence="1" id="KW-0732">Signal</keyword>
<accession>A0ABU1WL92</accession>
<comment type="caution">
    <text evidence="2">The sequence shown here is derived from an EMBL/GenBank/DDBJ whole genome shotgun (WGS) entry which is preliminary data.</text>
</comment>
<evidence type="ECO:0000256" key="1">
    <source>
        <dbReference type="SAM" id="SignalP"/>
    </source>
</evidence>
<evidence type="ECO:0000313" key="3">
    <source>
        <dbReference type="Proteomes" id="UP001265700"/>
    </source>
</evidence>
<organism evidence="2 3">
    <name type="scientific">Hydrogenophaga palleronii</name>
    <dbReference type="NCBI Taxonomy" id="65655"/>
    <lineage>
        <taxon>Bacteria</taxon>
        <taxon>Pseudomonadati</taxon>
        <taxon>Pseudomonadota</taxon>
        <taxon>Betaproteobacteria</taxon>
        <taxon>Burkholderiales</taxon>
        <taxon>Comamonadaceae</taxon>
        <taxon>Hydrogenophaga</taxon>
    </lineage>
</organism>